<name>A0A915HXW8_ROMCU</name>
<dbReference type="GO" id="GO:0016020">
    <property type="term" value="C:membrane"/>
    <property type="evidence" value="ECO:0007669"/>
    <property type="project" value="UniProtKB-SubCell"/>
</dbReference>
<evidence type="ECO:0000313" key="8">
    <source>
        <dbReference type="Proteomes" id="UP000887565"/>
    </source>
</evidence>
<protein>
    <submittedName>
        <fullName evidence="9">G-protein coupled receptors family 1 profile domain-containing protein</fullName>
    </submittedName>
</protein>
<comment type="subcellular location">
    <subcellularLocation>
        <location evidence="1">Membrane</location>
    </subcellularLocation>
</comment>
<keyword evidence="5" id="KW-0675">Receptor</keyword>
<feature type="transmembrane region" description="Helical" evidence="6">
    <location>
        <begin position="115"/>
        <end position="135"/>
    </location>
</feature>
<proteinExistence type="inferred from homology"/>
<feature type="transmembrane region" description="Helical" evidence="6">
    <location>
        <begin position="155"/>
        <end position="174"/>
    </location>
</feature>
<evidence type="ECO:0000256" key="2">
    <source>
        <dbReference type="ARBA" id="ARBA00022692"/>
    </source>
</evidence>
<dbReference type="Gene3D" id="1.20.1070.10">
    <property type="entry name" value="Rhodopsin 7-helix transmembrane proteins"/>
    <property type="match status" value="1"/>
</dbReference>
<dbReference type="WBParaSite" id="nRc.2.0.1.t06278-RA">
    <property type="protein sequence ID" value="nRc.2.0.1.t06278-RA"/>
    <property type="gene ID" value="nRc.2.0.1.g06278"/>
</dbReference>
<evidence type="ECO:0000313" key="9">
    <source>
        <dbReference type="WBParaSite" id="nRc.2.0.1.t06278-RA"/>
    </source>
</evidence>
<dbReference type="Proteomes" id="UP000887565">
    <property type="component" value="Unplaced"/>
</dbReference>
<feature type="transmembrane region" description="Helical" evidence="6">
    <location>
        <begin position="43"/>
        <end position="63"/>
    </location>
</feature>
<comment type="similarity">
    <text evidence="5">Belongs to the G-protein coupled receptor 1 family.</text>
</comment>
<keyword evidence="8" id="KW-1185">Reference proteome</keyword>
<dbReference type="InterPro" id="IPR019427">
    <property type="entry name" value="7TM_GPCR_serpentine_rcpt_Srw"/>
</dbReference>
<dbReference type="CDD" id="cd14978">
    <property type="entry name" value="7tmA_FMRFamide_R-like"/>
    <property type="match status" value="1"/>
</dbReference>
<dbReference type="OMA" id="YETYNIF"/>
<reference evidence="9" key="1">
    <citation type="submission" date="2022-11" db="UniProtKB">
        <authorList>
            <consortium name="WormBaseParasite"/>
        </authorList>
    </citation>
    <scope>IDENTIFICATION</scope>
</reference>
<dbReference type="SUPFAM" id="SSF81321">
    <property type="entry name" value="Family A G protein-coupled receptor-like"/>
    <property type="match status" value="1"/>
</dbReference>
<evidence type="ECO:0000256" key="5">
    <source>
        <dbReference type="RuleBase" id="RU000688"/>
    </source>
</evidence>
<sequence length="448" mass="52356">MRWLNFNTTQSNSSYSEIFCFYREISWKWTSISVLDFALTGPLLTLIILGGLFGNISTAVIFYRTLSRMSINLHLLALTCFDLIYIISAFFIYNLPTLIYLEIPFFGRQVFAYPIFYYVSTVARTCSIWTVIFVATERFVSLCYPFAFDSQNANFRIRITLTSITAFSVLYNSVRYFEISIKYCRLPGEGEEKRLEYVPIIRTTIMRNNYVYWLVYRVIGSSATHSIIPFVILLFLTIRIFVEIRKSYILSQWSDSNDFSGPNCLITFPNSKFYRNLHVTKNTDYGSKPVMNNSSRLAYRSDTVNLHGHQSSLLSNIFQQQKQQLHHKRPSICSRIEQRNKRNKRMHICMITKFLLCHIFPTLVDVWEFAFHSSNEMGLGKNDQSADLLRAGTSEIFVNTAGARLSLELMSHFSMLLVTLNSSCNFFIYLITSPRFRKDCKYMFHYRH</sequence>
<dbReference type="AlphaFoldDB" id="A0A915HXW8"/>
<feature type="transmembrane region" description="Helical" evidence="6">
    <location>
        <begin position="413"/>
        <end position="432"/>
    </location>
</feature>
<dbReference type="InterPro" id="IPR017452">
    <property type="entry name" value="GPCR_Rhodpsn_7TM"/>
</dbReference>
<evidence type="ECO:0000256" key="6">
    <source>
        <dbReference type="SAM" id="Phobius"/>
    </source>
</evidence>
<dbReference type="PRINTS" id="PR00237">
    <property type="entry name" value="GPCRRHODOPSN"/>
</dbReference>
<dbReference type="PANTHER" id="PTHR46641">
    <property type="entry name" value="FMRFAMIDE RECEPTOR-RELATED"/>
    <property type="match status" value="1"/>
</dbReference>
<dbReference type="Pfam" id="PF10324">
    <property type="entry name" value="7TM_GPCR_Srw"/>
    <property type="match status" value="1"/>
</dbReference>
<evidence type="ECO:0000256" key="1">
    <source>
        <dbReference type="ARBA" id="ARBA00004370"/>
    </source>
</evidence>
<keyword evidence="4 6" id="KW-0472">Membrane</keyword>
<keyword evidence="5" id="KW-0297">G-protein coupled receptor</keyword>
<dbReference type="InterPro" id="IPR052954">
    <property type="entry name" value="GPCR-Ligand_Int"/>
</dbReference>
<evidence type="ECO:0000259" key="7">
    <source>
        <dbReference type="PROSITE" id="PS50262"/>
    </source>
</evidence>
<feature type="transmembrane region" description="Helical" evidence="6">
    <location>
        <begin position="75"/>
        <end position="95"/>
    </location>
</feature>
<organism evidence="8 9">
    <name type="scientific">Romanomermis culicivorax</name>
    <name type="common">Nematode worm</name>
    <dbReference type="NCBI Taxonomy" id="13658"/>
    <lineage>
        <taxon>Eukaryota</taxon>
        <taxon>Metazoa</taxon>
        <taxon>Ecdysozoa</taxon>
        <taxon>Nematoda</taxon>
        <taxon>Enoplea</taxon>
        <taxon>Dorylaimia</taxon>
        <taxon>Mermithida</taxon>
        <taxon>Mermithoidea</taxon>
        <taxon>Mermithidae</taxon>
        <taxon>Romanomermis</taxon>
    </lineage>
</organism>
<keyword evidence="3 6" id="KW-1133">Transmembrane helix</keyword>
<dbReference type="GO" id="GO:0008528">
    <property type="term" value="F:G protein-coupled peptide receptor activity"/>
    <property type="evidence" value="ECO:0007669"/>
    <property type="project" value="InterPro"/>
</dbReference>
<keyword evidence="2 5" id="KW-0812">Transmembrane</keyword>
<dbReference type="InterPro" id="IPR000276">
    <property type="entry name" value="GPCR_Rhodpsn"/>
</dbReference>
<dbReference type="PROSITE" id="PS00237">
    <property type="entry name" value="G_PROTEIN_RECEP_F1_1"/>
    <property type="match status" value="1"/>
</dbReference>
<dbReference type="PANTHER" id="PTHR46641:SF2">
    <property type="entry name" value="FMRFAMIDE RECEPTOR"/>
    <property type="match status" value="1"/>
</dbReference>
<feature type="transmembrane region" description="Helical" evidence="6">
    <location>
        <begin position="348"/>
        <end position="367"/>
    </location>
</feature>
<keyword evidence="5" id="KW-0807">Transducer</keyword>
<evidence type="ECO:0000256" key="3">
    <source>
        <dbReference type="ARBA" id="ARBA00022989"/>
    </source>
</evidence>
<feature type="domain" description="G-protein coupled receptors family 1 profile" evidence="7">
    <location>
        <begin position="54"/>
        <end position="429"/>
    </location>
</feature>
<feature type="transmembrane region" description="Helical" evidence="6">
    <location>
        <begin position="214"/>
        <end position="242"/>
    </location>
</feature>
<dbReference type="PROSITE" id="PS50262">
    <property type="entry name" value="G_PROTEIN_RECEP_F1_2"/>
    <property type="match status" value="1"/>
</dbReference>
<accession>A0A915HXW8</accession>
<evidence type="ECO:0000256" key="4">
    <source>
        <dbReference type="ARBA" id="ARBA00023136"/>
    </source>
</evidence>